<dbReference type="Proteomes" id="UP000234881">
    <property type="component" value="Unassembled WGS sequence"/>
</dbReference>
<proteinExistence type="predicted"/>
<name>A0A2N5XW02_9HYPH</name>
<comment type="caution">
    <text evidence="1">The sequence shown here is derived from an EMBL/GenBank/DDBJ whole genome shotgun (WGS) entry which is preliminary data.</text>
</comment>
<accession>A0A2N5XW02</accession>
<gene>
    <name evidence="1" type="ORF">C0081_03430</name>
</gene>
<evidence type="ECO:0000313" key="2">
    <source>
        <dbReference type="Proteomes" id="UP000234881"/>
    </source>
</evidence>
<keyword evidence="2" id="KW-1185">Reference proteome</keyword>
<protein>
    <submittedName>
        <fullName evidence="1">Uncharacterized protein</fullName>
    </submittedName>
</protein>
<reference evidence="1 2" key="1">
    <citation type="submission" date="2018-01" db="EMBL/GenBank/DDBJ databases">
        <title>The draft genome sequence of Cohaesibacter sp. H1304.</title>
        <authorList>
            <person name="Wang N.-N."/>
            <person name="Du Z.-J."/>
        </authorList>
    </citation>
    <scope>NUCLEOTIDE SEQUENCE [LARGE SCALE GENOMIC DNA]</scope>
    <source>
        <strain evidence="1 2">H1304</strain>
    </source>
</reference>
<evidence type="ECO:0000313" key="1">
    <source>
        <dbReference type="EMBL" id="PLW78647.1"/>
    </source>
</evidence>
<dbReference type="AlphaFoldDB" id="A0A2N5XW02"/>
<dbReference type="EMBL" id="PKUQ01000002">
    <property type="protein sequence ID" value="PLW78647.1"/>
    <property type="molecule type" value="Genomic_DNA"/>
</dbReference>
<sequence length="157" mass="18062">MPEAPTLEQDGALRAKHRTNIQLRYASVLYGWFWITKGNQKPLVRDRMVPEFDWDTGSPQHRDAPADLVALFRYYHLIGRILTRKGIGKLVSQDLDALLKGLKSRSFFDSAKVRQVLAHHITQVAKRLRLRGLTMKAVHFALKTNPSCAFRYGFKPF</sequence>
<organism evidence="1 2">
    <name type="scientific">Cohaesibacter celericrescens</name>
    <dbReference type="NCBI Taxonomy" id="2067669"/>
    <lineage>
        <taxon>Bacteria</taxon>
        <taxon>Pseudomonadati</taxon>
        <taxon>Pseudomonadota</taxon>
        <taxon>Alphaproteobacteria</taxon>
        <taxon>Hyphomicrobiales</taxon>
        <taxon>Cohaesibacteraceae</taxon>
    </lineage>
</organism>